<name>A0A9D3Z2J0_DREPO</name>
<evidence type="ECO:0000313" key="1">
    <source>
        <dbReference type="EMBL" id="KAH3711720.1"/>
    </source>
</evidence>
<comment type="caution">
    <text evidence="1">The sequence shown here is derived from an EMBL/GenBank/DDBJ whole genome shotgun (WGS) entry which is preliminary data.</text>
</comment>
<reference evidence="1" key="1">
    <citation type="journal article" date="2019" name="bioRxiv">
        <title>The Genome of the Zebra Mussel, Dreissena polymorpha: A Resource for Invasive Species Research.</title>
        <authorList>
            <person name="McCartney M.A."/>
            <person name="Auch B."/>
            <person name="Kono T."/>
            <person name="Mallez S."/>
            <person name="Zhang Y."/>
            <person name="Obille A."/>
            <person name="Becker A."/>
            <person name="Abrahante J.E."/>
            <person name="Garbe J."/>
            <person name="Badalamenti J.P."/>
            <person name="Herman A."/>
            <person name="Mangelson H."/>
            <person name="Liachko I."/>
            <person name="Sullivan S."/>
            <person name="Sone E.D."/>
            <person name="Koren S."/>
            <person name="Silverstein K.A.T."/>
            <person name="Beckman K.B."/>
            <person name="Gohl D.M."/>
        </authorList>
    </citation>
    <scope>NUCLEOTIDE SEQUENCE</scope>
    <source>
        <strain evidence="1">Duluth1</strain>
        <tissue evidence="1">Whole animal</tissue>
    </source>
</reference>
<accession>A0A9D3Z2J0</accession>
<sequence length="139" mass="15875">MPRPLAVMFLINWDHSELKSVDNFLEDQKINVAPRVLTRKNAPPTAGHVFQVIVTIFELVEDIIETNLLTKFHEDRTIHLASRVLTSINAPPPWRPCFSSSRNHFRTHRTINVASTVLTRHMLTPHDGQKAITKAHSAR</sequence>
<dbReference type="AlphaFoldDB" id="A0A9D3Z2J0"/>
<keyword evidence="2" id="KW-1185">Reference proteome</keyword>
<dbReference type="Proteomes" id="UP000828390">
    <property type="component" value="Unassembled WGS sequence"/>
</dbReference>
<protein>
    <submittedName>
        <fullName evidence="1">Uncharacterized protein</fullName>
    </submittedName>
</protein>
<proteinExistence type="predicted"/>
<organism evidence="1 2">
    <name type="scientific">Dreissena polymorpha</name>
    <name type="common">Zebra mussel</name>
    <name type="synonym">Mytilus polymorpha</name>
    <dbReference type="NCBI Taxonomy" id="45954"/>
    <lineage>
        <taxon>Eukaryota</taxon>
        <taxon>Metazoa</taxon>
        <taxon>Spiralia</taxon>
        <taxon>Lophotrochozoa</taxon>
        <taxon>Mollusca</taxon>
        <taxon>Bivalvia</taxon>
        <taxon>Autobranchia</taxon>
        <taxon>Heteroconchia</taxon>
        <taxon>Euheterodonta</taxon>
        <taxon>Imparidentia</taxon>
        <taxon>Neoheterodontei</taxon>
        <taxon>Myida</taxon>
        <taxon>Dreissenoidea</taxon>
        <taxon>Dreissenidae</taxon>
        <taxon>Dreissena</taxon>
    </lineage>
</organism>
<gene>
    <name evidence="1" type="ORF">DPMN_071392</name>
</gene>
<evidence type="ECO:0000313" key="2">
    <source>
        <dbReference type="Proteomes" id="UP000828390"/>
    </source>
</evidence>
<dbReference type="EMBL" id="JAIWYP010000014">
    <property type="protein sequence ID" value="KAH3711720.1"/>
    <property type="molecule type" value="Genomic_DNA"/>
</dbReference>
<reference evidence="1" key="2">
    <citation type="submission" date="2020-11" db="EMBL/GenBank/DDBJ databases">
        <authorList>
            <person name="McCartney M.A."/>
            <person name="Auch B."/>
            <person name="Kono T."/>
            <person name="Mallez S."/>
            <person name="Becker A."/>
            <person name="Gohl D.M."/>
            <person name="Silverstein K.A.T."/>
            <person name="Koren S."/>
            <person name="Bechman K.B."/>
            <person name="Herman A."/>
            <person name="Abrahante J.E."/>
            <person name="Garbe J."/>
        </authorList>
    </citation>
    <scope>NUCLEOTIDE SEQUENCE</scope>
    <source>
        <strain evidence="1">Duluth1</strain>
        <tissue evidence="1">Whole animal</tissue>
    </source>
</reference>